<dbReference type="Proteomes" id="UP001479436">
    <property type="component" value="Unassembled WGS sequence"/>
</dbReference>
<name>A0ABR2VJT9_9FUNG</name>
<gene>
    <name evidence="2" type="ORF">K7432_017838</name>
</gene>
<evidence type="ECO:0000313" key="3">
    <source>
        <dbReference type="Proteomes" id="UP001479436"/>
    </source>
</evidence>
<comment type="caution">
    <text evidence="2">The sequence shown here is derived from an EMBL/GenBank/DDBJ whole genome shotgun (WGS) entry which is preliminary data.</text>
</comment>
<accession>A0ABR2VJT9</accession>
<evidence type="ECO:0000313" key="2">
    <source>
        <dbReference type="EMBL" id="KAK9667458.1"/>
    </source>
</evidence>
<organism evidence="2 3">
    <name type="scientific">Basidiobolus ranarum</name>
    <dbReference type="NCBI Taxonomy" id="34480"/>
    <lineage>
        <taxon>Eukaryota</taxon>
        <taxon>Fungi</taxon>
        <taxon>Fungi incertae sedis</taxon>
        <taxon>Zoopagomycota</taxon>
        <taxon>Entomophthoromycotina</taxon>
        <taxon>Basidiobolomycetes</taxon>
        <taxon>Basidiobolales</taxon>
        <taxon>Basidiobolaceae</taxon>
        <taxon>Basidiobolus</taxon>
    </lineage>
</organism>
<proteinExistence type="predicted"/>
<sequence length="331" mass="35340">MPTRGLVEAEPALDTRSFLLLNEEEDDGTKDRVLIPFLENTGYVLGRIPVVGGIIEGLIRGRLQNSKGPNIVVSFSPLEVKQVIQEALPEVKSLLNEVLGPYSNPPKGLFASTARFASSYVLNAGLDYISGFLPTFLGGKPTDQTNRNLVGTSKSTPVKPVKQAIKEEKAAKAKKIADAKKAMKTAKAREAAEAKKLADAKKAASARKIAEAKQAAKALKIANAMKIAEAKKAAKEQKAAEAREAARAKKAAKEQKAAEAKRIAREKKAAKEQKAAEAKEAARAKKAAKEQKAAEAKEAAEAKKSGKNSGSIFKSATRFVSRALSSLTSFF</sequence>
<protein>
    <submittedName>
        <fullName evidence="2">Uncharacterized protein</fullName>
    </submittedName>
</protein>
<keyword evidence="3" id="KW-1185">Reference proteome</keyword>
<dbReference type="EMBL" id="JASJQH010011355">
    <property type="protein sequence ID" value="KAK9667458.1"/>
    <property type="molecule type" value="Genomic_DNA"/>
</dbReference>
<reference evidence="2 3" key="1">
    <citation type="submission" date="2023-04" db="EMBL/GenBank/DDBJ databases">
        <title>Genome of Basidiobolus ranarum AG-B5.</title>
        <authorList>
            <person name="Stajich J.E."/>
            <person name="Carter-House D."/>
            <person name="Gryganskyi A."/>
        </authorList>
    </citation>
    <scope>NUCLEOTIDE SEQUENCE [LARGE SCALE GENOMIC DNA]</scope>
    <source>
        <strain evidence="2 3">AG-B5</strain>
    </source>
</reference>
<feature type="compositionally biased region" description="Basic and acidic residues" evidence="1">
    <location>
        <begin position="241"/>
        <end position="304"/>
    </location>
</feature>
<evidence type="ECO:0000256" key="1">
    <source>
        <dbReference type="SAM" id="MobiDB-lite"/>
    </source>
</evidence>
<feature type="region of interest" description="Disordered" evidence="1">
    <location>
        <begin position="241"/>
        <end position="311"/>
    </location>
</feature>